<feature type="domain" description="ABC transmembrane type-1" evidence="8">
    <location>
        <begin position="96"/>
        <end position="297"/>
    </location>
</feature>
<dbReference type="PANTHER" id="PTHR43163:SF6">
    <property type="entry name" value="DIPEPTIDE TRANSPORT SYSTEM PERMEASE PROTEIN DPPB-RELATED"/>
    <property type="match status" value="1"/>
</dbReference>
<keyword evidence="3" id="KW-1003">Cell membrane</keyword>
<evidence type="ECO:0000313" key="10">
    <source>
        <dbReference type="Proteomes" id="UP001651880"/>
    </source>
</evidence>
<evidence type="ECO:0000256" key="6">
    <source>
        <dbReference type="ARBA" id="ARBA00023136"/>
    </source>
</evidence>
<accession>A0ABT1NJP7</accession>
<dbReference type="InterPro" id="IPR035906">
    <property type="entry name" value="MetI-like_sf"/>
</dbReference>
<dbReference type="Gene3D" id="1.10.3720.10">
    <property type="entry name" value="MetI-like"/>
    <property type="match status" value="1"/>
</dbReference>
<keyword evidence="2 7" id="KW-0813">Transport</keyword>
<dbReference type="RefSeq" id="WP_255228948.1">
    <property type="nucleotide sequence ID" value="NZ_JAJEKE010000022.1"/>
</dbReference>
<feature type="transmembrane region" description="Helical" evidence="7">
    <location>
        <begin position="236"/>
        <end position="259"/>
    </location>
</feature>
<keyword evidence="5 7" id="KW-1133">Transmembrane helix</keyword>
<evidence type="ECO:0000256" key="5">
    <source>
        <dbReference type="ARBA" id="ARBA00022989"/>
    </source>
</evidence>
<evidence type="ECO:0000313" key="9">
    <source>
        <dbReference type="EMBL" id="MCQ1531416.1"/>
    </source>
</evidence>
<dbReference type="SUPFAM" id="SSF161098">
    <property type="entry name" value="MetI-like"/>
    <property type="match status" value="1"/>
</dbReference>
<dbReference type="InterPro" id="IPR045621">
    <property type="entry name" value="BPD_transp_1_N"/>
</dbReference>
<keyword evidence="6 7" id="KW-0472">Membrane</keyword>
<evidence type="ECO:0000256" key="1">
    <source>
        <dbReference type="ARBA" id="ARBA00004651"/>
    </source>
</evidence>
<evidence type="ECO:0000256" key="7">
    <source>
        <dbReference type="RuleBase" id="RU363032"/>
    </source>
</evidence>
<protein>
    <submittedName>
        <fullName evidence="9">ABC transporter permease</fullName>
    </submittedName>
</protein>
<evidence type="ECO:0000256" key="3">
    <source>
        <dbReference type="ARBA" id="ARBA00022475"/>
    </source>
</evidence>
<feature type="transmembrane region" description="Helical" evidence="7">
    <location>
        <begin position="171"/>
        <end position="190"/>
    </location>
</feature>
<reference evidence="9 10" key="1">
    <citation type="submission" date="2021-10" db="EMBL/GenBank/DDBJ databases">
        <title>Lutispora strain m25 sp. nov., a thermophilic, non-spore-forming bacterium isolated from a lab-scale methanogenic bioreactor digesting anaerobic sludge.</title>
        <authorList>
            <person name="El Houari A."/>
            <person name="Mcdonald J."/>
        </authorList>
    </citation>
    <scope>NUCLEOTIDE SEQUENCE [LARGE SCALE GENOMIC DNA]</scope>
    <source>
        <strain evidence="10">m25</strain>
    </source>
</reference>
<gene>
    <name evidence="9" type="ORF">LJD61_18005</name>
</gene>
<evidence type="ECO:0000256" key="4">
    <source>
        <dbReference type="ARBA" id="ARBA00022692"/>
    </source>
</evidence>
<organism evidence="9 10">
    <name type="scientific">Lutispora saccharofermentans</name>
    <dbReference type="NCBI Taxonomy" id="3024236"/>
    <lineage>
        <taxon>Bacteria</taxon>
        <taxon>Bacillati</taxon>
        <taxon>Bacillota</taxon>
        <taxon>Clostridia</taxon>
        <taxon>Lutisporales</taxon>
        <taxon>Lutisporaceae</taxon>
        <taxon>Lutispora</taxon>
    </lineage>
</organism>
<comment type="caution">
    <text evidence="9">The sequence shown here is derived from an EMBL/GenBank/DDBJ whole genome shotgun (WGS) entry which is preliminary data.</text>
</comment>
<comment type="similarity">
    <text evidence="7">Belongs to the binding-protein-dependent transport system permease family.</text>
</comment>
<evidence type="ECO:0000256" key="2">
    <source>
        <dbReference type="ARBA" id="ARBA00022448"/>
    </source>
</evidence>
<evidence type="ECO:0000259" key="8">
    <source>
        <dbReference type="PROSITE" id="PS50928"/>
    </source>
</evidence>
<dbReference type="CDD" id="cd06261">
    <property type="entry name" value="TM_PBP2"/>
    <property type="match status" value="1"/>
</dbReference>
<comment type="subcellular location">
    <subcellularLocation>
        <location evidence="1 7">Cell membrane</location>
        <topology evidence="1 7">Multi-pass membrane protein</topology>
    </subcellularLocation>
</comment>
<name>A0ABT1NJP7_9FIRM</name>
<keyword evidence="4 7" id="KW-0812">Transmembrane</keyword>
<dbReference type="PANTHER" id="PTHR43163">
    <property type="entry name" value="DIPEPTIDE TRANSPORT SYSTEM PERMEASE PROTEIN DPPB-RELATED"/>
    <property type="match status" value="1"/>
</dbReference>
<feature type="transmembrane region" description="Helical" evidence="7">
    <location>
        <begin position="100"/>
        <end position="120"/>
    </location>
</feature>
<sequence>MLRYIGKRLLMMIPVLLGVIIIVFTIMYMTPGDPARMILGEGASASAVEELSETLGLNDSYFVQLLRYVKNLVFDFDLGNSYASKKPVIDEILERFPTTILLATLSVAISVIVGVSMGIISATKQYSIFDKIATSISLIGVSMPTFWAGLMAVIIFSVYLRWLPASGSYGWKYWILPSLTLGLSSSATIMRMTRSSMLEVIRQDYIRTARAKGQNERVVIIYHALKNAMIPVITVIGMRFGTLLGGSVLIESVFAISGLGKFIIDSINMRDNPVVQGGVLLLALSFSICNLLVDILYGFIDPRIKSQYKLSKKRGPKKNVEA</sequence>
<feature type="transmembrane region" description="Helical" evidence="7">
    <location>
        <begin position="132"/>
        <end position="159"/>
    </location>
</feature>
<dbReference type="InterPro" id="IPR000515">
    <property type="entry name" value="MetI-like"/>
</dbReference>
<dbReference type="PROSITE" id="PS50928">
    <property type="entry name" value="ABC_TM1"/>
    <property type="match status" value="1"/>
</dbReference>
<feature type="transmembrane region" description="Helical" evidence="7">
    <location>
        <begin position="279"/>
        <end position="300"/>
    </location>
</feature>
<proteinExistence type="inferred from homology"/>
<dbReference type="EMBL" id="JAJEKE010000022">
    <property type="protein sequence ID" value="MCQ1531416.1"/>
    <property type="molecule type" value="Genomic_DNA"/>
</dbReference>
<dbReference type="Pfam" id="PF00528">
    <property type="entry name" value="BPD_transp_1"/>
    <property type="match status" value="1"/>
</dbReference>
<keyword evidence="10" id="KW-1185">Reference proteome</keyword>
<dbReference type="Proteomes" id="UP001651880">
    <property type="component" value="Unassembled WGS sequence"/>
</dbReference>
<feature type="transmembrane region" description="Helical" evidence="7">
    <location>
        <begin position="9"/>
        <end position="29"/>
    </location>
</feature>
<dbReference type="Pfam" id="PF19300">
    <property type="entry name" value="BPD_transp_1_N"/>
    <property type="match status" value="1"/>
</dbReference>